<evidence type="ECO:0000313" key="5">
    <source>
        <dbReference type="Proteomes" id="UP001432027"/>
    </source>
</evidence>
<accession>A0AAV5SJ39</accession>
<dbReference type="PANTHER" id="PTHR46219">
    <property type="entry name" value="PROTEIN CBG11138"/>
    <property type="match status" value="1"/>
</dbReference>
<feature type="non-terminal residue" evidence="4">
    <location>
        <position position="1"/>
    </location>
</feature>
<comment type="caution">
    <text evidence="4">The sequence shown here is derived from an EMBL/GenBank/DDBJ whole genome shotgun (WGS) entry which is preliminary data.</text>
</comment>
<feature type="region of interest" description="Disordered" evidence="2">
    <location>
        <begin position="124"/>
        <end position="146"/>
    </location>
</feature>
<sequence>GGETFLEGFRRFCKTEESAVIHEAMSPVSTTLIATLFTLLRSVDLEEYDQVCMDYSRDCERRADLCYTKDWFLPSIQVELMHRSCPKTCQVCTAAAAAAAPPTASSSALVRSYAALQAAPAAAPPKKLPASERSSVSSSKSRRPSKKCRDIASDCDETADLCDHASFKKMMKKQCAKTCGFCHPGRSSASSSSSSRSGGGGGGGEGDVLTISGLAGIAEVGDLPKSKSSSKGSKAKAIDGLSISELVKLIRKAEETSETTTCADMAYDCPIKQGLCGNARYSKLMLKMCMRTCNLCTTSTTTT</sequence>
<organism evidence="4 5">
    <name type="scientific">Pristionchus entomophagus</name>
    <dbReference type="NCBI Taxonomy" id="358040"/>
    <lineage>
        <taxon>Eukaryota</taxon>
        <taxon>Metazoa</taxon>
        <taxon>Ecdysozoa</taxon>
        <taxon>Nematoda</taxon>
        <taxon>Chromadorea</taxon>
        <taxon>Rhabditida</taxon>
        <taxon>Rhabditina</taxon>
        <taxon>Diplogasteromorpha</taxon>
        <taxon>Diplogasteroidea</taxon>
        <taxon>Neodiplogasteridae</taxon>
        <taxon>Pristionchus</taxon>
    </lineage>
</organism>
<evidence type="ECO:0000259" key="3">
    <source>
        <dbReference type="PROSITE" id="PS51670"/>
    </source>
</evidence>
<dbReference type="EMBL" id="BTSX01000001">
    <property type="protein sequence ID" value="GMS81434.1"/>
    <property type="molecule type" value="Genomic_DNA"/>
</dbReference>
<dbReference type="InterPro" id="IPR003582">
    <property type="entry name" value="ShKT_dom"/>
</dbReference>
<feature type="domain" description="ShKT" evidence="3">
    <location>
        <begin position="148"/>
        <end position="182"/>
    </location>
</feature>
<dbReference type="Gene3D" id="1.10.10.1940">
    <property type="match status" value="2"/>
</dbReference>
<feature type="region of interest" description="Disordered" evidence="2">
    <location>
        <begin position="183"/>
        <end position="205"/>
    </location>
</feature>
<evidence type="ECO:0000256" key="1">
    <source>
        <dbReference type="PROSITE-ProRule" id="PRU01005"/>
    </source>
</evidence>
<dbReference type="PANTHER" id="PTHR46219:SF5">
    <property type="entry name" value="SHKT DOMAIN-CONTAINING PROTEIN"/>
    <property type="match status" value="1"/>
</dbReference>
<feature type="disulfide bond" evidence="1">
    <location>
        <begin position="148"/>
        <end position="182"/>
    </location>
</feature>
<keyword evidence="5" id="KW-1185">Reference proteome</keyword>
<reference evidence="4" key="1">
    <citation type="submission" date="2023-10" db="EMBL/GenBank/DDBJ databases">
        <title>Genome assembly of Pristionchus species.</title>
        <authorList>
            <person name="Yoshida K."/>
            <person name="Sommer R.J."/>
        </authorList>
    </citation>
    <scope>NUCLEOTIDE SEQUENCE</scope>
    <source>
        <strain evidence="4">RS0144</strain>
    </source>
</reference>
<keyword evidence="1" id="KW-1015">Disulfide bond</keyword>
<feature type="compositionally biased region" description="Low complexity" evidence="2">
    <location>
        <begin position="185"/>
        <end position="196"/>
    </location>
</feature>
<dbReference type="SMART" id="SM00254">
    <property type="entry name" value="ShKT"/>
    <property type="match status" value="3"/>
</dbReference>
<dbReference type="AlphaFoldDB" id="A0AAV5SJ39"/>
<gene>
    <name evidence="4" type="ORF">PENTCL1PPCAC_3609</name>
</gene>
<dbReference type="Pfam" id="PF01549">
    <property type="entry name" value="ShK"/>
    <property type="match status" value="3"/>
</dbReference>
<proteinExistence type="predicted"/>
<evidence type="ECO:0000256" key="2">
    <source>
        <dbReference type="SAM" id="MobiDB-lite"/>
    </source>
</evidence>
<protein>
    <recommendedName>
        <fullName evidence="3">ShKT domain-containing protein</fullName>
    </recommendedName>
</protein>
<evidence type="ECO:0000313" key="4">
    <source>
        <dbReference type="EMBL" id="GMS81434.1"/>
    </source>
</evidence>
<dbReference type="Proteomes" id="UP001432027">
    <property type="component" value="Unassembled WGS sequence"/>
</dbReference>
<dbReference type="PROSITE" id="PS51670">
    <property type="entry name" value="SHKT"/>
    <property type="match status" value="1"/>
</dbReference>
<name>A0AAV5SJ39_9BILA</name>
<comment type="caution">
    <text evidence="1">Lacks conserved residue(s) required for the propagation of feature annotation.</text>
</comment>